<feature type="region of interest" description="Disordered" evidence="1">
    <location>
        <begin position="65"/>
        <end position="84"/>
    </location>
</feature>
<dbReference type="EMBL" id="KZ805303">
    <property type="protein sequence ID" value="PVI07694.1"/>
    <property type="molecule type" value="Genomic_DNA"/>
</dbReference>
<feature type="region of interest" description="Disordered" evidence="1">
    <location>
        <begin position="1"/>
        <end position="20"/>
    </location>
</feature>
<name>A0A2V1EDD4_9PLEO</name>
<dbReference type="Proteomes" id="UP000244855">
    <property type="component" value="Unassembled WGS sequence"/>
</dbReference>
<proteinExistence type="predicted"/>
<evidence type="ECO:0000313" key="3">
    <source>
        <dbReference type="Proteomes" id="UP000244855"/>
    </source>
</evidence>
<evidence type="ECO:0000256" key="1">
    <source>
        <dbReference type="SAM" id="MobiDB-lite"/>
    </source>
</evidence>
<sequence length="253" mass="28136">MCMDRKRKKEMSMVGPANPLQALTRQTVEGEPRECAANHNAPPSDIGCSLATRYHLFVPFFPSNSPSTTQHHSTTHSTPPPPQPPQCSSSVPRYCHTSSCCCCCCHVDSTQTYQDKNNHPFICTRLPCLVPPPILRQISPVLPSHILPFSLPILVASTHPAVSTQLWFERNPFTNVYIHTQPCDASSPTLNNSPWNHSLGSSILPPPKSKKPFYSKSNTCSNYAHGIPCERLFTHKPSHMVSLLDTIIHHEQI</sequence>
<protein>
    <submittedName>
        <fullName evidence="2">Uncharacterized protein</fullName>
    </submittedName>
</protein>
<reference evidence="2 3" key="1">
    <citation type="journal article" date="2018" name="Sci. Rep.">
        <title>Comparative genomics provides insights into the lifestyle and reveals functional heterogeneity of dark septate endophytic fungi.</title>
        <authorList>
            <person name="Knapp D.G."/>
            <person name="Nemeth J.B."/>
            <person name="Barry K."/>
            <person name="Hainaut M."/>
            <person name="Henrissat B."/>
            <person name="Johnson J."/>
            <person name="Kuo A."/>
            <person name="Lim J.H.P."/>
            <person name="Lipzen A."/>
            <person name="Nolan M."/>
            <person name="Ohm R.A."/>
            <person name="Tamas L."/>
            <person name="Grigoriev I.V."/>
            <person name="Spatafora J.W."/>
            <person name="Nagy L.G."/>
            <person name="Kovacs G.M."/>
        </authorList>
    </citation>
    <scope>NUCLEOTIDE SEQUENCE [LARGE SCALE GENOMIC DNA]</scope>
    <source>
        <strain evidence="2 3">DSE2036</strain>
    </source>
</reference>
<feature type="compositionally biased region" description="Low complexity" evidence="1">
    <location>
        <begin position="65"/>
        <end position="77"/>
    </location>
</feature>
<evidence type="ECO:0000313" key="2">
    <source>
        <dbReference type="EMBL" id="PVI07694.1"/>
    </source>
</evidence>
<gene>
    <name evidence="2" type="ORF">DM02DRAFT_287179</name>
</gene>
<accession>A0A2V1EDD4</accession>
<keyword evidence="3" id="KW-1185">Reference proteome</keyword>
<organism evidence="2 3">
    <name type="scientific">Periconia macrospinosa</name>
    <dbReference type="NCBI Taxonomy" id="97972"/>
    <lineage>
        <taxon>Eukaryota</taxon>
        <taxon>Fungi</taxon>
        <taxon>Dikarya</taxon>
        <taxon>Ascomycota</taxon>
        <taxon>Pezizomycotina</taxon>
        <taxon>Dothideomycetes</taxon>
        <taxon>Pleosporomycetidae</taxon>
        <taxon>Pleosporales</taxon>
        <taxon>Massarineae</taxon>
        <taxon>Periconiaceae</taxon>
        <taxon>Periconia</taxon>
    </lineage>
</organism>
<dbReference type="AlphaFoldDB" id="A0A2V1EDD4"/>